<evidence type="ECO:0000256" key="1">
    <source>
        <dbReference type="ARBA" id="ARBA00002343"/>
    </source>
</evidence>
<evidence type="ECO:0000313" key="8">
    <source>
        <dbReference type="Proteomes" id="UP001309876"/>
    </source>
</evidence>
<reference evidence="7 8" key="1">
    <citation type="submission" date="2023-08" db="EMBL/GenBank/DDBJ databases">
        <title>Black Yeasts Isolated from many extreme environments.</title>
        <authorList>
            <person name="Coleine C."/>
            <person name="Stajich J.E."/>
            <person name="Selbmann L."/>
        </authorList>
    </citation>
    <scope>NUCLEOTIDE SEQUENCE [LARGE SCALE GENOMIC DNA]</scope>
    <source>
        <strain evidence="7 8">CCFEE 5910</strain>
    </source>
</reference>
<dbReference type="PROSITE" id="PS50188">
    <property type="entry name" value="B302_SPRY"/>
    <property type="match status" value="1"/>
</dbReference>
<dbReference type="Proteomes" id="UP001309876">
    <property type="component" value="Unassembled WGS sequence"/>
</dbReference>
<feature type="region of interest" description="Disordered" evidence="4">
    <location>
        <begin position="505"/>
        <end position="525"/>
    </location>
</feature>
<protein>
    <recommendedName>
        <fullName evidence="3">Protein FYV10</fullName>
    </recommendedName>
    <alternativeName>
        <fullName evidence="2">Protein fyv10</fullName>
    </alternativeName>
</protein>
<dbReference type="EMBL" id="JAVRRJ010000001">
    <property type="protein sequence ID" value="KAK5091690.1"/>
    <property type="molecule type" value="Genomic_DNA"/>
</dbReference>
<evidence type="ECO:0000259" key="6">
    <source>
        <dbReference type="PROSITE" id="PS50897"/>
    </source>
</evidence>
<comment type="function">
    <text evidence="1">Involved in the proteasome-dependent degradation of fructose-1,6-bisphosphatase.</text>
</comment>
<proteinExistence type="predicted"/>
<dbReference type="AlphaFoldDB" id="A0AAN7T8D4"/>
<dbReference type="PROSITE" id="PS50897">
    <property type="entry name" value="CTLH"/>
    <property type="match status" value="1"/>
</dbReference>
<dbReference type="SMART" id="SM00668">
    <property type="entry name" value="CTLH"/>
    <property type="match status" value="1"/>
</dbReference>
<dbReference type="SMART" id="SM00449">
    <property type="entry name" value="SPRY"/>
    <property type="match status" value="1"/>
</dbReference>
<dbReference type="InterPro" id="IPR006594">
    <property type="entry name" value="LisH"/>
</dbReference>
<dbReference type="InterPro" id="IPR024964">
    <property type="entry name" value="CTLH/CRA"/>
</dbReference>
<dbReference type="Pfam" id="PF10607">
    <property type="entry name" value="CTLH"/>
    <property type="match status" value="1"/>
</dbReference>
<evidence type="ECO:0000313" key="7">
    <source>
        <dbReference type="EMBL" id="KAK5091690.1"/>
    </source>
</evidence>
<dbReference type="PANTHER" id="PTHR12864">
    <property type="entry name" value="RAN BINDING PROTEIN 9-RELATED"/>
    <property type="match status" value="1"/>
</dbReference>
<dbReference type="SUPFAM" id="SSF49899">
    <property type="entry name" value="Concanavalin A-like lectins/glucanases"/>
    <property type="match status" value="1"/>
</dbReference>
<sequence length="645" mass="71100">MSYASVVTGTPTNQSSNPTRSGSLAQNATSHNANAFPPQYQADARTAGRDHDMASYGTSSSQRRGLSFSSHRQNQASTVPPFWVPPYLEESRYAKKLEAAYNARVRALREQDATSSIASSSIWNWSSNARIAPSHRGMTYDIIESIPPLEDDTIPLPTRLSSTDKHQGLDLLGEGLEVRYNGPTGKDLEAASIRSDHPISPQCGIYYYEINIRQKSKDCAVAIGFSTSDFSLERLPGWEPKSWAYHGDDGKAFEGQSSGHPYESGFGASDVVGCGIDFNKGHAFFTKNGRDLGVAFRDITFPSTPVFPCIGMKKHTGVLIKVNFGQQPFVFDVKDKMAEEQDNVARHIARTSTHKLHPRQPTEAAFTQELIAQFLSHGGYIETAQAFSQQVEKEQQALYGSEQPSHSDIRSPDTFDARPRQQIRQAILGGDIDAALDATEEHFPGVLEAHPQIFFQLKCRKFVELVLKAARIDKSRDTLRRNKHPGNGAASQPSAVDDVFESAMELDEEQQTSLNGHGKAPMQTNPESEEYNQLIAQTIEYGQSLKEEYGEKGNPEQDKILHDIFSLMPYYDPSPSQNGHLLDSSGRTKVSEDLNSAILTSLGRPSNAALETLYRQTESLLDVLSLEGGPASLVDLERQPGEASR</sequence>
<gene>
    <name evidence="7" type="ORF">LTR05_001875</name>
</gene>
<dbReference type="Pfam" id="PF00622">
    <property type="entry name" value="SPRY"/>
    <property type="match status" value="1"/>
</dbReference>
<dbReference type="InterPro" id="IPR003877">
    <property type="entry name" value="SPRY_dom"/>
</dbReference>
<feature type="region of interest" description="Disordered" evidence="4">
    <location>
        <begin position="394"/>
        <end position="413"/>
    </location>
</feature>
<dbReference type="InterPro" id="IPR006595">
    <property type="entry name" value="CTLH_C"/>
</dbReference>
<evidence type="ECO:0000256" key="4">
    <source>
        <dbReference type="SAM" id="MobiDB-lite"/>
    </source>
</evidence>
<evidence type="ECO:0000259" key="5">
    <source>
        <dbReference type="PROSITE" id="PS50188"/>
    </source>
</evidence>
<accession>A0AAN7T8D4</accession>
<dbReference type="InterPro" id="IPR013144">
    <property type="entry name" value="CRA_dom"/>
</dbReference>
<evidence type="ECO:0000256" key="2">
    <source>
        <dbReference type="ARBA" id="ARBA00017917"/>
    </source>
</evidence>
<dbReference type="Gene3D" id="2.60.120.920">
    <property type="match status" value="1"/>
</dbReference>
<name>A0AAN7T8D4_9EURO</name>
<evidence type="ECO:0000256" key="3">
    <source>
        <dbReference type="ARBA" id="ARBA00018741"/>
    </source>
</evidence>
<dbReference type="SMART" id="SM00757">
    <property type="entry name" value="CRA"/>
    <property type="match status" value="1"/>
</dbReference>
<dbReference type="InterPro" id="IPR001870">
    <property type="entry name" value="B30.2/SPRY"/>
</dbReference>
<feature type="domain" description="CTLH" evidence="6">
    <location>
        <begin position="420"/>
        <end position="473"/>
    </location>
</feature>
<feature type="compositionally biased region" description="Polar residues" evidence="4">
    <location>
        <begin position="1"/>
        <end position="33"/>
    </location>
</feature>
<dbReference type="InterPro" id="IPR043136">
    <property type="entry name" value="B30.2/SPRY_sf"/>
</dbReference>
<dbReference type="InterPro" id="IPR050618">
    <property type="entry name" value="Ubq-SigPath_Reg"/>
</dbReference>
<feature type="domain" description="B30.2/SPRY" evidence="5">
    <location>
        <begin position="138"/>
        <end position="329"/>
    </location>
</feature>
<feature type="compositionally biased region" description="Low complexity" evidence="4">
    <location>
        <begin position="59"/>
        <end position="70"/>
    </location>
</feature>
<dbReference type="PROSITE" id="PS50896">
    <property type="entry name" value="LISH"/>
    <property type="match status" value="1"/>
</dbReference>
<organism evidence="7 8">
    <name type="scientific">Lithohypha guttulata</name>
    <dbReference type="NCBI Taxonomy" id="1690604"/>
    <lineage>
        <taxon>Eukaryota</taxon>
        <taxon>Fungi</taxon>
        <taxon>Dikarya</taxon>
        <taxon>Ascomycota</taxon>
        <taxon>Pezizomycotina</taxon>
        <taxon>Eurotiomycetes</taxon>
        <taxon>Chaetothyriomycetidae</taxon>
        <taxon>Chaetothyriales</taxon>
        <taxon>Trichomeriaceae</taxon>
        <taxon>Lithohypha</taxon>
    </lineage>
</organism>
<keyword evidence="8" id="KW-1185">Reference proteome</keyword>
<comment type="caution">
    <text evidence="7">The sequence shown here is derived from an EMBL/GenBank/DDBJ whole genome shotgun (WGS) entry which is preliminary data.</text>
</comment>
<dbReference type="InterPro" id="IPR013320">
    <property type="entry name" value="ConA-like_dom_sf"/>
</dbReference>
<feature type="region of interest" description="Disordered" evidence="4">
    <location>
        <begin position="1"/>
        <end position="79"/>
    </location>
</feature>